<sequence length="182" mass="19410">MVSIRLAILVGIMAVKLVSADVSVSVQNSATNSLSESSGILYSGEKTYGTLRRTSHPVPAETTHPPPTNTKPPSTIHSSNGCVCVYYAFAVTYVPPGYKAYCNSGYGSPVLYRSTVYRCSFRMRRTCWLSAPPLSSSSSSAIMALAVSLSWPGLFVNIGRPWVLPLADGSPAPCLDRPMGVT</sequence>
<dbReference type="Proteomes" id="UP000486351">
    <property type="component" value="Unassembled WGS sequence"/>
</dbReference>
<comment type="caution">
    <text evidence="3">The sequence shown here is derived from an EMBL/GenBank/DDBJ whole genome shotgun (WGS) entry which is preliminary data.</text>
</comment>
<evidence type="ECO:0000256" key="1">
    <source>
        <dbReference type="SAM" id="MobiDB-lite"/>
    </source>
</evidence>
<dbReference type="AlphaFoldDB" id="A0A6G0S5N1"/>
<name>A0A6G0S5N1_9STRA</name>
<reference evidence="3 4" key="1">
    <citation type="submission" date="2018-09" db="EMBL/GenBank/DDBJ databases">
        <title>Genomic investigation of the strawberry pathogen Phytophthora fragariae indicates pathogenicity is determined by transcriptional variation in three key races.</title>
        <authorList>
            <person name="Adams T.M."/>
            <person name="Armitage A.D."/>
            <person name="Sobczyk M.K."/>
            <person name="Bates H.J."/>
            <person name="Dunwell J.M."/>
            <person name="Nellist C.F."/>
            <person name="Harrison R.J."/>
        </authorList>
    </citation>
    <scope>NUCLEOTIDE SEQUENCE [LARGE SCALE GENOMIC DNA]</scope>
    <source>
        <strain evidence="3 4">NOV-77</strain>
    </source>
</reference>
<organism evidence="3 4">
    <name type="scientific">Phytophthora fragariae</name>
    <dbReference type="NCBI Taxonomy" id="53985"/>
    <lineage>
        <taxon>Eukaryota</taxon>
        <taxon>Sar</taxon>
        <taxon>Stramenopiles</taxon>
        <taxon>Oomycota</taxon>
        <taxon>Peronosporomycetes</taxon>
        <taxon>Peronosporales</taxon>
        <taxon>Peronosporaceae</taxon>
        <taxon>Phytophthora</taxon>
    </lineage>
</organism>
<protein>
    <recommendedName>
        <fullName evidence="5">RxLR effector protein</fullName>
    </recommendedName>
</protein>
<feature type="chain" id="PRO_5026112429" description="RxLR effector protein" evidence="2">
    <location>
        <begin position="21"/>
        <end position="182"/>
    </location>
</feature>
<evidence type="ECO:0000256" key="2">
    <source>
        <dbReference type="SAM" id="SignalP"/>
    </source>
</evidence>
<gene>
    <name evidence="3" type="ORF">PF008_g6424</name>
</gene>
<evidence type="ECO:0000313" key="4">
    <source>
        <dbReference type="Proteomes" id="UP000486351"/>
    </source>
</evidence>
<accession>A0A6G0S5N1</accession>
<proteinExistence type="predicted"/>
<evidence type="ECO:0008006" key="5">
    <source>
        <dbReference type="Google" id="ProtNLM"/>
    </source>
</evidence>
<feature type="region of interest" description="Disordered" evidence="1">
    <location>
        <begin position="55"/>
        <end position="74"/>
    </location>
</feature>
<dbReference type="EMBL" id="QXFY01000253">
    <property type="protein sequence ID" value="KAE9350481.1"/>
    <property type="molecule type" value="Genomic_DNA"/>
</dbReference>
<keyword evidence="2" id="KW-0732">Signal</keyword>
<evidence type="ECO:0000313" key="3">
    <source>
        <dbReference type="EMBL" id="KAE9350481.1"/>
    </source>
</evidence>
<feature type="signal peptide" evidence="2">
    <location>
        <begin position="1"/>
        <end position="20"/>
    </location>
</feature>